<evidence type="ECO:0000313" key="2">
    <source>
        <dbReference type="EMBL" id="KAG5290645.1"/>
    </source>
</evidence>
<reference evidence="2 3" key="1">
    <citation type="submission" date="2021-01" db="EMBL/GenBank/DDBJ databases">
        <title>Chromosome-level genome assembly of a human fungal pathogen reveals clustering of transcriptionally co-regulated genes.</title>
        <authorList>
            <person name="Voorhies M."/>
            <person name="Cohen S."/>
            <person name="Shea T.P."/>
            <person name="Petrus S."/>
            <person name="Munoz J.F."/>
            <person name="Poplawski S."/>
            <person name="Goldman W.E."/>
            <person name="Michael T."/>
            <person name="Cuomo C.A."/>
            <person name="Sil A."/>
            <person name="Beyhan S."/>
        </authorList>
    </citation>
    <scope>NUCLEOTIDE SEQUENCE [LARGE SCALE GENOMIC DNA]</scope>
    <source>
        <strain evidence="2 3">G184AR</strain>
    </source>
</reference>
<evidence type="ECO:0000313" key="3">
    <source>
        <dbReference type="Proteomes" id="UP000670092"/>
    </source>
</evidence>
<sequence>MPSNNKNTSNHNQLTQRSYVVRHFGVAHGYNTGSRHVEGNPTARPLATTEHRNERGTDQWVVKHTTHPSPHFIGSIVKYHKYTLMYSDLSQPLFITASPNPDLYNWHLGSALSI</sequence>
<accession>A0A8H8CUS7</accession>
<name>A0A8H8CUS7_AJECA</name>
<dbReference type="Proteomes" id="UP000670092">
    <property type="component" value="Unassembled WGS sequence"/>
</dbReference>
<gene>
    <name evidence="2" type="ORF">I7I52_07728</name>
</gene>
<protein>
    <submittedName>
        <fullName evidence="2">Uncharacterized protein</fullName>
    </submittedName>
</protein>
<evidence type="ECO:0000256" key="1">
    <source>
        <dbReference type="SAM" id="MobiDB-lite"/>
    </source>
</evidence>
<proteinExistence type="predicted"/>
<comment type="caution">
    <text evidence="2">The sequence shown here is derived from an EMBL/GenBank/DDBJ whole genome shotgun (WGS) entry which is preliminary data.</text>
</comment>
<feature type="region of interest" description="Disordered" evidence="1">
    <location>
        <begin position="30"/>
        <end position="56"/>
    </location>
</feature>
<organism evidence="2 3">
    <name type="scientific">Ajellomyces capsulatus</name>
    <name type="common">Darling's disease fungus</name>
    <name type="synonym">Histoplasma capsulatum</name>
    <dbReference type="NCBI Taxonomy" id="5037"/>
    <lineage>
        <taxon>Eukaryota</taxon>
        <taxon>Fungi</taxon>
        <taxon>Dikarya</taxon>
        <taxon>Ascomycota</taxon>
        <taxon>Pezizomycotina</taxon>
        <taxon>Eurotiomycetes</taxon>
        <taxon>Eurotiomycetidae</taxon>
        <taxon>Onygenales</taxon>
        <taxon>Ajellomycetaceae</taxon>
        <taxon>Histoplasma</taxon>
    </lineage>
</organism>
<dbReference type="EMBL" id="JAEVHI010000005">
    <property type="protein sequence ID" value="KAG5290645.1"/>
    <property type="molecule type" value="Genomic_DNA"/>
</dbReference>
<dbReference type="VEuPathDB" id="FungiDB:I7I52_07728"/>
<dbReference type="AlphaFoldDB" id="A0A8H8CUS7"/>